<keyword evidence="2" id="KW-1185">Reference proteome</keyword>
<accession>A0ACB5UN28</accession>
<sequence>MANNKFLLQVVTPERIFYEDDVERVEFKTSEGDIGVYANHIPLTTPVVSGMMVIKNDSKVEKAAIHKGFVEITPEKVTILTDAAEWPHEIDIKRAEEAKLRAERRLKADKAELNEIRTKAALARSVVRIEVSKYDDSDK</sequence>
<comment type="caution">
    <text evidence="1">The sequence shown here is derived from an EMBL/GenBank/DDBJ whole genome shotgun (WGS) entry which is preliminary data.</text>
</comment>
<proteinExistence type="predicted"/>
<name>A0ACB5UN28_9FIRM</name>
<reference evidence="1" key="1">
    <citation type="submission" date="2023-09" db="EMBL/GenBank/DDBJ databases">
        <title>Vallitalea sediminicola and Vallitalea maricola sp. nov., anaerobic bacteria isolated from marine sediment.</title>
        <authorList>
            <person name="Hirano S."/>
            <person name="Maeda A."/>
            <person name="Terahara T."/>
            <person name="Mori K."/>
            <person name="Hamada M."/>
            <person name="Matsumoto R."/>
            <person name="Kobayashi T."/>
        </authorList>
    </citation>
    <scope>NUCLEOTIDE SEQUENCE</scope>
    <source>
        <strain evidence="1">AN17-2</strain>
    </source>
</reference>
<dbReference type="EMBL" id="BTPU01000066">
    <property type="protein sequence ID" value="GMQ64262.1"/>
    <property type="molecule type" value="Genomic_DNA"/>
</dbReference>
<gene>
    <name evidence="1" type="ORF">AN2V17_34990</name>
</gene>
<organism evidence="1 2">
    <name type="scientific">Vallitalea maricola</name>
    <dbReference type="NCBI Taxonomy" id="3074433"/>
    <lineage>
        <taxon>Bacteria</taxon>
        <taxon>Bacillati</taxon>
        <taxon>Bacillota</taxon>
        <taxon>Clostridia</taxon>
        <taxon>Lachnospirales</taxon>
        <taxon>Vallitaleaceae</taxon>
        <taxon>Vallitalea</taxon>
    </lineage>
</organism>
<protein>
    <submittedName>
        <fullName evidence="1">F0F1 ATP synthase subunit epsilon</fullName>
    </submittedName>
</protein>
<evidence type="ECO:0000313" key="2">
    <source>
        <dbReference type="Proteomes" id="UP001374599"/>
    </source>
</evidence>
<evidence type="ECO:0000313" key="1">
    <source>
        <dbReference type="EMBL" id="GMQ64262.1"/>
    </source>
</evidence>
<dbReference type="Proteomes" id="UP001374599">
    <property type="component" value="Unassembled WGS sequence"/>
</dbReference>